<protein>
    <submittedName>
        <fullName evidence="2">DUF4382 domain-containing protein</fullName>
    </submittedName>
</protein>
<name>A0A6N7LWL5_9GAMM</name>
<gene>
    <name evidence="2" type="ORF">GFN93_16565</name>
</gene>
<dbReference type="Pfam" id="PF14321">
    <property type="entry name" value="DUF4382"/>
    <property type="match status" value="1"/>
</dbReference>
<dbReference type="EMBL" id="WIRE01000004">
    <property type="protein sequence ID" value="MQX54859.1"/>
    <property type="molecule type" value="Genomic_DNA"/>
</dbReference>
<dbReference type="InterPro" id="IPR025491">
    <property type="entry name" value="DUF4382"/>
</dbReference>
<accession>A0A6N7LWL5</accession>
<feature type="domain" description="DUF4382" evidence="1">
    <location>
        <begin position="36"/>
        <end position="186"/>
    </location>
</feature>
<evidence type="ECO:0000313" key="2">
    <source>
        <dbReference type="EMBL" id="MQX54859.1"/>
    </source>
</evidence>
<sequence>MTNREIPMKQYIALVAATALLSACGGSSDSNNAPQTGEVAFSMTDAPADDLQQVHLTIPGISLKPADGERIYLELDEPLIVDNLLDLQGTLSTAVLPPTEVPAGRYNWIRLHVLSGDNNTYVVDDMSGQYPLYVPGQQSGNEKVRHVQLVSGFVVPVGGEVSFTLDVDLRRAITKPTNKDYYLLRPAIRMVDNSTVGAITGTISDALIEDASCTSVMEADTLEGNAVYLYSGTDATAGDVYLDAQGEPADSNNPVTTANVVYDAETDSYTYEIGFVPAGSYTVAFTCQALDDNPENDDALIFPAQRNVTVTENKTETADLPEEPPVIASE</sequence>
<keyword evidence="3" id="KW-1185">Reference proteome</keyword>
<dbReference type="PROSITE" id="PS51257">
    <property type="entry name" value="PROKAR_LIPOPROTEIN"/>
    <property type="match status" value="1"/>
</dbReference>
<evidence type="ECO:0000313" key="3">
    <source>
        <dbReference type="Proteomes" id="UP000469421"/>
    </source>
</evidence>
<comment type="caution">
    <text evidence="2">The sequence shown here is derived from an EMBL/GenBank/DDBJ whole genome shotgun (WGS) entry which is preliminary data.</text>
</comment>
<evidence type="ECO:0000259" key="1">
    <source>
        <dbReference type="Pfam" id="PF14321"/>
    </source>
</evidence>
<reference evidence="2 3" key="1">
    <citation type="submission" date="2019-10" db="EMBL/GenBank/DDBJ databases">
        <title>Alcanivorax sp.PA15-N-34 draft genome sequence.</title>
        <authorList>
            <person name="Liao X."/>
            <person name="Shao Z."/>
        </authorList>
    </citation>
    <scope>NUCLEOTIDE SEQUENCE [LARGE SCALE GENOMIC DNA]</scope>
    <source>
        <strain evidence="2 3">PA15-N-34</strain>
    </source>
</reference>
<dbReference type="AlphaFoldDB" id="A0A6N7LWL5"/>
<dbReference type="Proteomes" id="UP000469421">
    <property type="component" value="Unassembled WGS sequence"/>
</dbReference>
<proteinExistence type="predicted"/>
<organism evidence="2 3">
    <name type="scientific">Alcanivorax sediminis</name>
    <dbReference type="NCBI Taxonomy" id="2663008"/>
    <lineage>
        <taxon>Bacteria</taxon>
        <taxon>Pseudomonadati</taxon>
        <taxon>Pseudomonadota</taxon>
        <taxon>Gammaproteobacteria</taxon>
        <taxon>Oceanospirillales</taxon>
        <taxon>Alcanivoracaceae</taxon>
        <taxon>Alcanivorax</taxon>
    </lineage>
</organism>